<comment type="subcellular location">
    <subcellularLocation>
        <location evidence="1">Cell membrane</location>
    </subcellularLocation>
    <subcellularLocation>
        <location evidence="2">Cytoplasm</location>
        <location evidence="2">Cytosol</location>
    </subcellularLocation>
</comment>
<evidence type="ECO:0000313" key="8">
    <source>
        <dbReference type="EMBL" id="CAF0709861.1"/>
    </source>
</evidence>
<evidence type="ECO:0000313" key="9">
    <source>
        <dbReference type="Proteomes" id="UP000663879"/>
    </source>
</evidence>
<dbReference type="GO" id="GO:0072659">
    <property type="term" value="P:protein localization to plasma membrane"/>
    <property type="evidence" value="ECO:0007669"/>
    <property type="project" value="TreeGrafter"/>
</dbReference>
<dbReference type="InterPro" id="IPR018619">
    <property type="entry name" value="Hyccin"/>
</dbReference>
<dbReference type="AlphaFoldDB" id="A0A813M3V5"/>
<dbReference type="PANTHER" id="PTHR31220">
    <property type="entry name" value="HYCCIN RELATED"/>
    <property type="match status" value="1"/>
</dbReference>
<dbReference type="PANTHER" id="PTHR31220:SF1">
    <property type="entry name" value="GH21176P"/>
    <property type="match status" value="1"/>
</dbReference>
<name>A0A813M3V5_9BILA</name>
<dbReference type="GO" id="GO:0005829">
    <property type="term" value="C:cytosol"/>
    <property type="evidence" value="ECO:0007669"/>
    <property type="project" value="UniProtKB-SubCell"/>
</dbReference>
<evidence type="ECO:0000256" key="1">
    <source>
        <dbReference type="ARBA" id="ARBA00004236"/>
    </source>
</evidence>
<dbReference type="OrthoDB" id="18937at2759"/>
<feature type="compositionally biased region" description="Low complexity" evidence="7">
    <location>
        <begin position="287"/>
        <end position="296"/>
    </location>
</feature>
<reference evidence="8" key="1">
    <citation type="submission" date="2021-02" db="EMBL/GenBank/DDBJ databases">
        <authorList>
            <person name="Nowell W R."/>
        </authorList>
    </citation>
    <scope>NUCLEOTIDE SEQUENCE</scope>
    <source>
        <strain evidence="8">Ploen Becks lab</strain>
    </source>
</reference>
<evidence type="ECO:0000256" key="5">
    <source>
        <dbReference type="ARBA" id="ARBA00023136"/>
    </source>
</evidence>
<keyword evidence="9" id="KW-1185">Reference proteome</keyword>
<organism evidence="8 9">
    <name type="scientific">Brachionus calyciflorus</name>
    <dbReference type="NCBI Taxonomy" id="104777"/>
    <lineage>
        <taxon>Eukaryota</taxon>
        <taxon>Metazoa</taxon>
        <taxon>Spiralia</taxon>
        <taxon>Gnathifera</taxon>
        <taxon>Rotifera</taxon>
        <taxon>Eurotatoria</taxon>
        <taxon>Monogononta</taxon>
        <taxon>Pseudotrocha</taxon>
        <taxon>Ploima</taxon>
        <taxon>Brachionidae</taxon>
        <taxon>Brachionus</taxon>
    </lineage>
</organism>
<keyword evidence="5" id="KW-0472">Membrane</keyword>
<comment type="similarity">
    <text evidence="6">Belongs to the Hyccin family.</text>
</comment>
<dbReference type="EMBL" id="CAJNOC010000049">
    <property type="protein sequence ID" value="CAF0709861.1"/>
    <property type="molecule type" value="Genomic_DNA"/>
</dbReference>
<dbReference type="Proteomes" id="UP000663879">
    <property type="component" value="Unassembled WGS sequence"/>
</dbReference>
<evidence type="ECO:0000256" key="2">
    <source>
        <dbReference type="ARBA" id="ARBA00004514"/>
    </source>
</evidence>
<keyword evidence="4" id="KW-0963">Cytoplasm</keyword>
<dbReference type="GO" id="GO:0005886">
    <property type="term" value="C:plasma membrane"/>
    <property type="evidence" value="ECO:0007669"/>
    <property type="project" value="UniProtKB-SubCell"/>
</dbReference>
<protein>
    <submittedName>
        <fullName evidence="8">Uncharacterized protein</fullName>
    </submittedName>
</protein>
<dbReference type="GO" id="GO:0046854">
    <property type="term" value="P:phosphatidylinositol phosphate biosynthetic process"/>
    <property type="evidence" value="ECO:0007669"/>
    <property type="project" value="TreeGrafter"/>
</dbReference>
<evidence type="ECO:0000256" key="6">
    <source>
        <dbReference type="ARBA" id="ARBA00034482"/>
    </source>
</evidence>
<evidence type="ECO:0000256" key="4">
    <source>
        <dbReference type="ARBA" id="ARBA00022490"/>
    </source>
</evidence>
<comment type="caution">
    <text evidence="8">The sequence shown here is derived from an EMBL/GenBank/DDBJ whole genome shotgun (WGS) entry which is preliminary data.</text>
</comment>
<sequence>MSASEKMETWLLSDKEKNFDVEWLLQNNEQFFDAAANLLKSKDEKTIGKVCMKLANLFKEKDSRNQLLIINCIPILLNQYFLYFYDEKICSLIEVSILTIYNLSLSDENVKLNRIRIPNLSLPSVYHYPQASSVQSELTESSLSKYESEYIILEEQFKPYLDTINSEKRYNLIRFLMLLYYSRLNAISKQSKTFFCDMCLKICKINRASLKNQPIYLSAQILIEMIRILFYLFNNNLELDSYIAIESISDKAEEDLMIDVILMCNSVKNLIQQSKIEPSIKSALSSSRISRSGSMQSERKKSIEKNSPISPGRKIDNSPKTAHETKKNSTIKQEHENIPIIDETSGENDASSESSNERFTERL</sequence>
<feature type="region of interest" description="Disordered" evidence="7">
    <location>
        <begin position="287"/>
        <end position="363"/>
    </location>
</feature>
<gene>
    <name evidence="8" type="ORF">OXX778_LOCUS872</name>
</gene>
<evidence type="ECO:0000256" key="3">
    <source>
        <dbReference type="ARBA" id="ARBA00022475"/>
    </source>
</evidence>
<accession>A0A813M3V5</accession>
<proteinExistence type="inferred from homology"/>
<dbReference type="Pfam" id="PF09790">
    <property type="entry name" value="Hyccin"/>
    <property type="match status" value="1"/>
</dbReference>
<evidence type="ECO:0000256" key="7">
    <source>
        <dbReference type="SAM" id="MobiDB-lite"/>
    </source>
</evidence>
<feature type="compositionally biased region" description="Basic and acidic residues" evidence="7">
    <location>
        <begin position="313"/>
        <end position="337"/>
    </location>
</feature>
<keyword evidence="3" id="KW-1003">Cell membrane</keyword>